<reference evidence="2" key="1">
    <citation type="submission" date="2014-12" db="EMBL/GenBank/DDBJ databases">
        <title>Insight into the proteome of Arion vulgaris.</title>
        <authorList>
            <person name="Aradska J."/>
            <person name="Bulat T."/>
            <person name="Smidak R."/>
            <person name="Sarate P."/>
            <person name="Gangsoo J."/>
            <person name="Sialana F."/>
            <person name="Bilban M."/>
            <person name="Lubec G."/>
        </authorList>
    </citation>
    <scope>NUCLEOTIDE SEQUENCE</scope>
    <source>
        <tissue evidence="2">Skin</tissue>
    </source>
</reference>
<accession>A0A0B6XTL0</accession>
<evidence type="ECO:0000256" key="1">
    <source>
        <dbReference type="SAM" id="MobiDB-lite"/>
    </source>
</evidence>
<sequence length="70" mass="7594">KDTIPHEGNSSIGKSLINNHDVSDTRIPSTKSSSMETADSRVLVDFANNTMKELLGIYGFEGPDSKNVNL</sequence>
<feature type="region of interest" description="Disordered" evidence="1">
    <location>
        <begin position="1"/>
        <end position="37"/>
    </location>
</feature>
<feature type="compositionally biased region" description="Polar residues" evidence="1">
    <location>
        <begin position="8"/>
        <end position="37"/>
    </location>
</feature>
<dbReference type="AlphaFoldDB" id="A0A0B6XTL0"/>
<feature type="non-terminal residue" evidence="2">
    <location>
        <position position="1"/>
    </location>
</feature>
<organism evidence="2">
    <name type="scientific">Arion vulgaris</name>
    <dbReference type="NCBI Taxonomy" id="1028688"/>
    <lineage>
        <taxon>Eukaryota</taxon>
        <taxon>Metazoa</taxon>
        <taxon>Spiralia</taxon>
        <taxon>Lophotrochozoa</taxon>
        <taxon>Mollusca</taxon>
        <taxon>Gastropoda</taxon>
        <taxon>Heterobranchia</taxon>
        <taxon>Euthyneura</taxon>
        <taxon>Panpulmonata</taxon>
        <taxon>Eupulmonata</taxon>
        <taxon>Stylommatophora</taxon>
        <taxon>Helicina</taxon>
        <taxon>Arionoidea</taxon>
        <taxon>Arionidae</taxon>
        <taxon>Arion</taxon>
    </lineage>
</organism>
<gene>
    <name evidence="2" type="primary">ORF799</name>
</gene>
<dbReference type="EMBL" id="HACG01000348">
    <property type="protein sequence ID" value="CEK47213.1"/>
    <property type="molecule type" value="Transcribed_RNA"/>
</dbReference>
<evidence type="ECO:0000313" key="2">
    <source>
        <dbReference type="EMBL" id="CEK47213.1"/>
    </source>
</evidence>
<proteinExistence type="predicted"/>
<protein>
    <submittedName>
        <fullName evidence="2">Uncharacterized protein</fullName>
    </submittedName>
</protein>
<feature type="non-terminal residue" evidence="2">
    <location>
        <position position="70"/>
    </location>
</feature>
<name>A0A0B6XTL0_9EUPU</name>